<accession>A0AAW6ZHU8</accession>
<dbReference type="RefSeq" id="WP_285046970.1">
    <property type="nucleotide sequence ID" value="NZ_JASOLC010000076.1"/>
</dbReference>
<dbReference type="AlphaFoldDB" id="A0AAW6ZHU8"/>
<dbReference type="Proteomes" id="UP001240589">
    <property type="component" value="Unassembled WGS sequence"/>
</dbReference>
<comment type="caution">
    <text evidence="1">The sequence shown here is derived from an EMBL/GenBank/DDBJ whole genome shotgun (WGS) entry which is preliminary data.</text>
</comment>
<reference evidence="1" key="1">
    <citation type="submission" date="2023-05" db="EMBL/GenBank/DDBJ databases">
        <title>Genomic Catalog of Human Bladder Bacteria.</title>
        <authorList>
            <person name="Du J."/>
        </authorList>
    </citation>
    <scope>NUCLEOTIDE SEQUENCE</scope>
    <source>
        <strain evidence="1">UMB7974B</strain>
    </source>
</reference>
<evidence type="ECO:0000313" key="2">
    <source>
        <dbReference type="Proteomes" id="UP001240589"/>
    </source>
</evidence>
<gene>
    <name evidence="1" type="ORF">QP792_11235</name>
</gene>
<evidence type="ECO:0000313" key="1">
    <source>
        <dbReference type="EMBL" id="MDK8362743.1"/>
    </source>
</evidence>
<organism evidence="1 2">
    <name type="scientific">Neisseria mucosa</name>
    <dbReference type="NCBI Taxonomy" id="488"/>
    <lineage>
        <taxon>Bacteria</taxon>
        <taxon>Pseudomonadati</taxon>
        <taxon>Pseudomonadota</taxon>
        <taxon>Betaproteobacteria</taxon>
        <taxon>Neisseriales</taxon>
        <taxon>Neisseriaceae</taxon>
        <taxon>Neisseria</taxon>
    </lineage>
</organism>
<sequence>MHLRFQTTCPLVSFVGRTHTTDTVPTKTDTQSKHKGRLKTCIGFSDDLYV</sequence>
<name>A0AAW6ZHU8_NEIMU</name>
<dbReference type="EMBL" id="JASPBL010000082">
    <property type="protein sequence ID" value="MDK8362743.1"/>
    <property type="molecule type" value="Genomic_DNA"/>
</dbReference>
<proteinExistence type="predicted"/>
<protein>
    <submittedName>
        <fullName evidence="1">Uncharacterized protein</fullName>
    </submittedName>
</protein>